<dbReference type="EMBL" id="CP013926">
    <property type="protein sequence ID" value="AMJ73664.1"/>
    <property type="molecule type" value="Genomic_DNA"/>
</dbReference>
<proteinExistence type="predicted"/>
<evidence type="ECO:0000313" key="1">
    <source>
        <dbReference type="EMBL" id="AMJ73664.1"/>
    </source>
</evidence>
<sequence>MINTQNTAPGIPCPTESCGHNIKVSLQDLLFQKIVKCPHCLVELTMNREASKETISAMAELHNALESAEAAKTFAGNPVRHP</sequence>
<organism evidence="1 2">
    <name type="scientific">Alteromonas stellipolaris</name>
    <dbReference type="NCBI Taxonomy" id="233316"/>
    <lineage>
        <taxon>Bacteria</taxon>
        <taxon>Pseudomonadati</taxon>
        <taxon>Pseudomonadota</taxon>
        <taxon>Gammaproteobacteria</taxon>
        <taxon>Alteromonadales</taxon>
        <taxon>Alteromonadaceae</taxon>
        <taxon>Alteromonas/Salinimonas group</taxon>
        <taxon>Alteromonas</taxon>
    </lineage>
</organism>
<reference evidence="1 2" key="1">
    <citation type="submission" date="2015-12" db="EMBL/GenBank/DDBJ databases">
        <title>Intraspecies pangenome expansion in the marine bacterium Alteromonas.</title>
        <authorList>
            <person name="Lopez-Perez M."/>
            <person name="Rodriguez-Valera F."/>
        </authorList>
    </citation>
    <scope>NUCLEOTIDE SEQUENCE [LARGE SCALE GENOMIC DNA]</scope>
    <source>
        <strain evidence="1 2">LMG 21861</strain>
    </source>
</reference>
<protein>
    <submittedName>
        <fullName evidence="1">Uncharacterized protein</fullName>
    </submittedName>
</protein>
<keyword evidence="2" id="KW-1185">Reference proteome</keyword>
<name>A0ABN4LKM5_9ALTE</name>
<evidence type="ECO:0000313" key="2">
    <source>
        <dbReference type="Proteomes" id="UP000056750"/>
    </source>
</evidence>
<accession>A0ABN4LKM5</accession>
<gene>
    <name evidence="1" type="ORF">AVL57_06540</name>
</gene>
<dbReference type="Proteomes" id="UP000056750">
    <property type="component" value="Chromosome"/>
</dbReference>